<keyword evidence="9" id="KW-0704">Schiff base</keyword>
<dbReference type="EMBL" id="OZ019903">
    <property type="protein sequence ID" value="CAK9195873.1"/>
    <property type="molecule type" value="Genomic_DNA"/>
</dbReference>
<keyword evidence="8" id="KW-0456">Lyase</keyword>
<dbReference type="InterPro" id="IPR020625">
    <property type="entry name" value="Schiff_base-form_aldolases_AS"/>
</dbReference>
<comment type="function">
    <text evidence="1">Catalyzes the condensation of (S)-aspartate-beta-semialdehyde [(S)-ASA] and pyruvate to 4-hydroxy-tetrahydrodipicolinate (HTPA).</text>
</comment>
<gene>
    <name evidence="11" type="ORF">CSSPTR1EN2_LOCUS3191</name>
</gene>
<reference evidence="11" key="1">
    <citation type="submission" date="2024-02" db="EMBL/GenBank/DDBJ databases">
        <authorList>
            <consortium name="ELIXIR-Norway"/>
            <consortium name="Elixir Norway"/>
        </authorList>
    </citation>
    <scope>NUCLEOTIDE SEQUENCE</scope>
</reference>
<evidence type="ECO:0000313" key="12">
    <source>
        <dbReference type="Proteomes" id="UP001497512"/>
    </source>
</evidence>
<dbReference type="Gene3D" id="3.20.20.70">
    <property type="entry name" value="Aldolase class I"/>
    <property type="match status" value="1"/>
</dbReference>
<evidence type="ECO:0000256" key="5">
    <source>
        <dbReference type="ARBA" id="ARBA00022605"/>
    </source>
</evidence>
<accession>A0ABP0TG67</accession>
<dbReference type="InterPro" id="IPR005263">
    <property type="entry name" value="DapA"/>
</dbReference>
<protein>
    <recommendedName>
        <fullName evidence="4">4-hydroxy-tetrahydrodipicolinate synthase</fullName>
        <ecNumber evidence="4">4.3.3.7</ecNumber>
    </recommendedName>
</protein>
<dbReference type="InterPro" id="IPR002220">
    <property type="entry name" value="DapA-like"/>
</dbReference>
<keyword evidence="5" id="KW-0028">Amino-acid biosynthesis</keyword>
<evidence type="ECO:0000256" key="8">
    <source>
        <dbReference type="ARBA" id="ARBA00023239"/>
    </source>
</evidence>
<evidence type="ECO:0000256" key="9">
    <source>
        <dbReference type="ARBA" id="ARBA00023270"/>
    </source>
</evidence>
<evidence type="ECO:0000256" key="4">
    <source>
        <dbReference type="ARBA" id="ARBA00012086"/>
    </source>
</evidence>
<organism evidence="11 12">
    <name type="scientific">Sphagnum troendelagicum</name>
    <dbReference type="NCBI Taxonomy" id="128251"/>
    <lineage>
        <taxon>Eukaryota</taxon>
        <taxon>Viridiplantae</taxon>
        <taxon>Streptophyta</taxon>
        <taxon>Embryophyta</taxon>
        <taxon>Bryophyta</taxon>
        <taxon>Sphagnophytina</taxon>
        <taxon>Sphagnopsida</taxon>
        <taxon>Sphagnales</taxon>
        <taxon>Sphagnaceae</taxon>
        <taxon>Sphagnum</taxon>
    </lineage>
</organism>
<dbReference type="PANTHER" id="PTHR12128:SF15">
    <property type="entry name" value="4-HYDROXY-TETRAHYDRODIPICOLINATE SYNTHASE 1, CHLOROPLASTIC"/>
    <property type="match status" value="1"/>
</dbReference>
<sequence>MALAAVETMAFGIPTKELVYGGSCKAAAGSSTSLGASSSLFGTRKIGNGSCGHEINVKRRRSAVARAELMQASRPISSFEYRTSAPVEDVKKLTLITAIKTPYLEDGRFDLTAFDELTNLQIQNGVEGLIVGGTTGEGHLMNWEDHIMLIGHAANCFGNKIKVIGNVGSNSTGEAVKATEQGFAVGMAAALHINPYYGKTSSAGVLAHFDSVLDIGPTVIYNVPGRTGQDISPAIIEQIAGHHNFAGVKECMGNERVEAYTKQGITIWSGNDDECHDARWDYGAKGVISVASNLVPGLMRQLLTEGRDPKLNAKLQPLINWLFMEPNPIGLNTALSQLGLIQPIFRLPYVPLGIEKRRQFVQIVEDIGRQHFVGDKVVQVLEDDDFLLLHRY</sequence>
<dbReference type="NCBIfam" id="TIGR00674">
    <property type="entry name" value="dapA"/>
    <property type="match status" value="1"/>
</dbReference>
<proteinExistence type="inferred from homology"/>
<keyword evidence="7" id="KW-0457">Lysine biosynthesis</keyword>
<dbReference type="Pfam" id="PF00701">
    <property type="entry name" value="DHDPS"/>
    <property type="match status" value="1"/>
</dbReference>
<evidence type="ECO:0000256" key="10">
    <source>
        <dbReference type="ARBA" id="ARBA00047836"/>
    </source>
</evidence>
<evidence type="ECO:0000256" key="2">
    <source>
        <dbReference type="ARBA" id="ARBA00005120"/>
    </source>
</evidence>
<dbReference type="SMART" id="SM01130">
    <property type="entry name" value="DHDPS"/>
    <property type="match status" value="1"/>
</dbReference>
<dbReference type="CDD" id="cd00950">
    <property type="entry name" value="DHDPS"/>
    <property type="match status" value="1"/>
</dbReference>
<name>A0ABP0TG67_9BRYO</name>
<dbReference type="SUPFAM" id="SSF51569">
    <property type="entry name" value="Aldolase"/>
    <property type="match status" value="1"/>
</dbReference>
<comment type="similarity">
    <text evidence="3">Belongs to the DapA family.</text>
</comment>
<dbReference type="EC" id="4.3.3.7" evidence="4"/>
<evidence type="ECO:0000256" key="1">
    <source>
        <dbReference type="ARBA" id="ARBA00003294"/>
    </source>
</evidence>
<evidence type="ECO:0000256" key="6">
    <source>
        <dbReference type="ARBA" id="ARBA00022915"/>
    </source>
</evidence>
<dbReference type="PANTHER" id="PTHR12128">
    <property type="entry name" value="DIHYDRODIPICOLINATE SYNTHASE"/>
    <property type="match status" value="1"/>
</dbReference>
<evidence type="ECO:0000256" key="3">
    <source>
        <dbReference type="ARBA" id="ARBA00007592"/>
    </source>
</evidence>
<evidence type="ECO:0000313" key="11">
    <source>
        <dbReference type="EMBL" id="CAK9195873.1"/>
    </source>
</evidence>
<dbReference type="Proteomes" id="UP001497512">
    <property type="component" value="Chromosome 11"/>
</dbReference>
<dbReference type="InterPro" id="IPR013785">
    <property type="entry name" value="Aldolase_TIM"/>
</dbReference>
<comment type="pathway">
    <text evidence="2">Amino-acid biosynthesis; L-lysine biosynthesis via DAP pathway; (S)-tetrahydrodipicolinate from L-aspartate: step 3/4.</text>
</comment>
<evidence type="ECO:0000256" key="7">
    <source>
        <dbReference type="ARBA" id="ARBA00023154"/>
    </source>
</evidence>
<dbReference type="PROSITE" id="PS00666">
    <property type="entry name" value="DHDPS_2"/>
    <property type="match status" value="1"/>
</dbReference>
<comment type="catalytic activity">
    <reaction evidence="10">
        <text>L-aspartate 4-semialdehyde + pyruvate = (2S,4S)-4-hydroxy-2,3,4,5-tetrahydrodipicolinate + H2O + H(+)</text>
        <dbReference type="Rhea" id="RHEA:34171"/>
        <dbReference type="ChEBI" id="CHEBI:15361"/>
        <dbReference type="ChEBI" id="CHEBI:15377"/>
        <dbReference type="ChEBI" id="CHEBI:15378"/>
        <dbReference type="ChEBI" id="CHEBI:67139"/>
        <dbReference type="ChEBI" id="CHEBI:537519"/>
        <dbReference type="EC" id="4.3.3.7"/>
    </reaction>
</comment>
<dbReference type="PRINTS" id="PR00146">
    <property type="entry name" value="DHPICSNTHASE"/>
</dbReference>
<keyword evidence="12" id="KW-1185">Reference proteome</keyword>
<keyword evidence="6" id="KW-0220">Diaminopimelate biosynthesis</keyword>